<organism evidence="4 5">
    <name type="scientific">Kouleothrix aurantiaca</name>
    <dbReference type="NCBI Taxonomy" id="186479"/>
    <lineage>
        <taxon>Bacteria</taxon>
        <taxon>Bacillati</taxon>
        <taxon>Chloroflexota</taxon>
        <taxon>Chloroflexia</taxon>
        <taxon>Chloroflexales</taxon>
        <taxon>Roseiflexineae</taxon>
        <taxon>Roseiflexaceae</taxon>
        <taxon>Kouleothrix</taxon>
    </lineage>
</organism>
<dbReference type="GO" id="GO:0005507">
    <property type="term" value="F:copper ion binding"/>
    <property type="evidence" value="ECO:0007669"/>
    <property type="project" value="TreeGrafter"/>
</dbReference>
<keyword evidence="1" id="KW-1278">Translocase</keyword>
<keyword evidence="2" id="KW-0812">Transmembrane</keyword>
<evidence type="ECO:0000256" key="2">
    <source>
        <dbReference type="SAM" id="Phobius"/>
    </source>
</evidence>
<sequence length="348" mass="36462">MSIQTVTLARPQLLPQNADCDCCAGHLAEALRARAGVADVRLEGAQVVVQADVAIASPADVEQLARAASQQIAARYDHPVFAVEGMDCADCAKTIERAMARLSGVHYAIVNFTAGRLRLEYDREQTSVEAIVGLARSLGYGLLPPQSPAALGTLVCSVDGMCCAVEAGTIEQALRAMAGVRQVSANPALARLSVGYDPQALGAAQIVAQVEQLGFRVLEEGAPVSVHDHEHNHEAGSWAGRTREFIHDRPKDALTIACGALLALAWAAELLGAPAALPVALYILATLVGGTFVARNGWATLRATRTLDINLLMTVAAVGALIIGEYGEGATVVFLFALGNALEGYTMD</sequence>
<dbReference type="InterPro" id="IPR006121">
    <property type="entry name" value="HMA_dom"/>
</dbReference>
<dbReference type="CDD" id="cd00371">
    <property type="entry name" value="HMA"/>
    <property type="match status" value="2"/>
</dbReference>
<feature type="non-terminal residue" evidence="4">
    <location>
        <position position="348"/>
    </location>
</feature>
<dbReference type="PANTHER" id="PTHR43520:SF8">
    <property type="entry name" value="P-TYPE CU(+) TRANSPORTER"/>
    <property type="match status" value="1"/>
</dbReference>
<keyword evidence="2" id="KW-0472">Membrane</keyword>
<feature type="domain" description="HMA" evidence="3">
    <location>
        <begin position="77"/>
        <end position="143"/>
    </location>
</feature>
<protein>
    <recommendedName>
        <fullName evidence="3">HMA domain-containing protein</fullName>
    </recommendedName>
</protein>
<evidence type="ECO:0000313" key="5">
    <source>
        <dbReference type="Proteomes" id="UP000050509"/>
    </source>
</evidence>
<feature type="domain" description="HMA" evidence="3">
    <location>
        <begin position="152"/>
        <end position="218"/>
    </location>
</feature>
<dbReference type="Proteomes" id="UP000050509">
    <property type="component" value="Unassembled WGS sequence"/>
</dbReference>
<dbReference type="GO" id="GO:0016020">
    <property type="term" value="C:membrane"/>
    <property type="evidence" value="ECO:0007669"/>
    <property type="project" value="TreeGrafter"/>
</dbReference>
<feature type="transmembrane region" description="Helical" evidence="2">
    <location>
        <begin position="310"/>
        <end position="338"/>
    </location>
</feature>
<dbReference type="Pfam" id="PF00403">
    <property type="entry name" value="HMA"/>
    <property type="match status" value="2"/>
</dbReference>
<evidence type="ECO:0000259" key="3">
    <source>
        <dbReference type="PROSITE" id="PS50846"/>
    </source>
</evidence>
<dbReference type="PANTHER" id="PTHR43520">
    <property type="entry name" value="ATP7, ISOFORM B"/>
    <property type="match status" value="1"/>
</dbReference>
<dbReference type="AlphaFoldDB" id="A0A0P9CTA9"/>
<dbReference type="PROSITE" id="PS50846">
    <property type="entry name" value="HMA_2"/>
    <property type="match status" value="2"/>
</dbReference>
<dbReference type="Gene3D" id="3.30.70.100">
    <property type="match status" value="3"/>
</dbReference>
<evidence type="ECO:0000313" key="4">
    <source>
        <dbReference type="EMBL" id="KPV49290.1"/>
    </source>
</evidence>
<dbReference type="GO" id="GO:0043682">
    <property type="term" value="F:P-type divalent copper transporter activity"/>
    <property type="evidence" value="ECO:0007669"/>
    <property type="project" value="TreeGrafter"/>
</dbReference>
<dbReference type="InterPro" id="IPR036163">
    <property type="entry name" value="HMA_dom_sf"/>
</dbReference>
<feature type="transmembrane region" description="Helical" evidence="2">
    <location>
        <begin position="279"/>
        <end position="298"/>
    </location>
</feature>
<dbReference type="GO" id="GO:0055070">
    <property type="term" value="P:copper ion homeostasis"/>
    <property type="evidence" value="ECO:0007669"/>
    <property type="project" value="TreeGrafter"/>
</dbReference>
<reference evidence="4 5" key="1">
    <citation type="submission" date="2015-09" db="EMBL/GenBank/DDBJ databases">
        <title>Draft genome sequence of Kouleothrix aurantiaca JCM 19913.</title>
        <authorList>
            <person name="Hemp J."/>
        </authorList>
    </citation>
    <scope>NUCLEOTIDE SEQUENCE [LARGE SCALE GENOMIC DNA]</scope>
    <source>
        <strain evidence="4 5">COM-B</strain>
    </source>
</reference>
<gene>
    <name evidence="4" type="ORF">SE17_33485</name>
</gene>
<dbReference type="EMBL" id="LJCR01002068">
    <property type="protein sequence ID" value="KPV49290.1"/>
    <property type="molecule type" value="Genomic_DNA"/>
</dbReference>
<keyword evidence="5" id="KW-1185">Reference proteome</keyword>
<dbReference type="SUPFAM" id="SSF55008">
    <property type="entry name" value="HMA, heavy metal-associated domain"/>
    <property type="match status" value="2"/>
</dbReference>
<proteinExistence type="predicted"/>
<evidence type="ECO:0000256" key="1">
    <source>
        <dbReference type="ARBA" id="ARBA00022967"/>
    </source>
</evidence>
<name>A0A0P9CTA9_9CHLR</name>
<keyword evidence="2" id="KW-1133">Transmembrane helix</keyword>
<comment type="caution">
    <text evidence="4">The sequence shown here is derived from an EMBL/GenBank/DDBJ whole genome shotgun (WGS) entry which is preliminary data.</text>
</comment>
<accession>A0A0P9CTA9</accession>